<proteinExistence type="predicted"/>
<feature type="domain" description="Thioesterase" evidence="2">
    <location>
        <begin position="51"/>
        <end position="125"/>
    </location>
</feature>
<dbReference type="InterPro" id="IPR029069">
    <property type="entry name" value="HotDog_dom_sf"/>
</dbReference>
<gene>
    <name evidence="3" type="ORF">DDZ44_05305</name>
</gene>
<protein>
    <submittedName>
        <fullName evidence="3">PaaI family thioesterase</fullName>
    </submittedName>
</protein>
<dbReference type="InterPro" id="IPR006683">
    <property type="entry name" value="Thioestr_dom"/>
</dbReference>
<evidence type="ECO:0000313" key="4">
    <source>
        <dbReference type="Proteomes" id="UP000263273"/>
    </source>
</evidence>
<sequence>MNYQQHFMRLERMYLSAPYNRQLYHNNTIKISREQAIITTEVMEKHFHGAGAMHGSVYFKLLDDAAFFAVNSIIKDYMVYTVSFNVNLLRPVGAGVIKSIGIVKHQARNRLVADANLYDPEGKLAACGTGNFMRSPLKLGEMPEYTRELSDEG</sequence>
<reference evidence="3 4" key="1">
    <citation type="journal article" date="2018" name="Nat. Biotechnol.">
        <title>A standardized bacterial taxonomy based on genome phylogeny substantially revises the tree of life.</title>
        <authorList>
            <person name="Parks D.H."/>
            <person name="Chuvochina M."/>
            <person name="Waite D.W."/>
            <person name="Rinke C."/>
            <person name="Skarshewski A."/>
            <person name="Chaumeil P.A."/>
            <person name="Hugenholtz P."/>
        </authorList>
    </citation>
    <scope>NUCLEOTIDE SEQUENCE [LARGE SCALE GENOMIC DNA]</scope>
    <source>
        <strain evidence="3">UBA10948</strain>
    </source>
</reference>
<keyword evidence="1" id="KW-0378">Hydrolase</keyword>
<dbReference type="CDD" id="cd03443">
    <property type="entry name" value="PaaI_thioesterase"/>
    <property type="match status" value="1"/>
</dbReference>
<dbReference type="Proteomes" id="UP000263273">
    <property type="component" value="Unassembled WGS sequence"/>
</dbReference>
<dbReference type="EMBL" id="DNZF01000116">
    <property type="protein sequence ID" value="HBK53334.1"/>
    <property type="molecule type" value="Genomic_DNA"/>
</dbReference>
<comment type="caution">
    <text evidence="3">The sequence shown here is derived from an EMBL/GenBank/DDBJ whole genome shotgun (WGS) entry which is preliminary data.</text>
</comment>
<evidence type="ECO:0000313" key="3">
    <source>
        <dbReference type="EMBL" id="HBK53334.1"/>
    </source>
</evidence>
<dbReference type="STRING" id="378794.GCA_001570625_02843"/>
<dbReference type="NCBIfam" id="TIGR00369">
    <property type="entry name" value="unchar_dom_1"/>
    <property type="match status" value="1"/>
</dbReference>
<dbReference type="SUPFAM" id="SSF54637">
    <property type="entry name" value="Thioesterase/thiol ester dehydrase-isomerase"/>
    <property type="match status" value="1"/>
</dbReference>
<dbReference type="RefSeq" id="WP_061215236.1">
    <property type="nucleotide sequence ID" value="NZ_DCDX01000151.1"/>
</dbReference>
<evidence type="ECO:0000259" key="2">
    <source>
        <dbReference type="Pfam" id="PF03061"/>
    </source>
</evidence>
<dbReference type="InterPro" id="IPR003736">
    <property type="entry name" value="PAAI_dom"/>
</dbReference>
<dbReference type="Pfam" id="PF03061">
    <property type="entry name" value="4HBT"/>
    <property type="match status" value="1"/>
</dbReference>
<dbReference type="GO" id="GO:0016289">
    <property type="term" value="F:acyl-CoA hydrolase activity"/>
    <property type="evidence" value="ECO:0007669"/>
    <property type="project" value="UniProtKB-ARBA"/>
</dbReference>
<organism evidence="3 4">
    <name type="scientific">Syntrophomonas wolfei</name>
    <dbReference type="NCBI Taxonomy" id="863"/>
    <lineage>
        <taxon>Bacteria</taxon>
        <taxon>Bacillati</taxon>
        <taxon>Bacillota</taxon>
        <taxon>Clostridia</taxon>
        <taxon>Eubacteriales</taxon>
        <taxon>Syntrophomonadaceae</taxon>
        <taxon>Syntrophomonas</taxon>
    </lineage>
</organism>
<name>A0A354YVW3_9FIRM</name>
<dbReference type="AlphaFoldDB" id="A0A354YVW3"/>
<evidence type="ECO:0000256" key="1">
    <source>
        <dbReference type="ARBA" id="ARBA00022801"/>
    </source>
</evidence>
<dbReference type="Gene3D" id="3.10.129.10">
    <property type="entry name" value="Hotdog Thioesterase"/>
    <property type="match status" value="1"/>
</dbReference>
<accession>A0A354YVW3</accession>